<geneLocation type="plasmid" evidence="1 2">
    <name>pBPHY01</name>
</geneLocation>
<dbReference type="EMBL" id="CP001045">
    <property type="protein sequence ID" value="ACC75895.1"/>
    <property type="molecule type" value="Genomic_DNA"/>
</dbReference>
<sequence>MLALEEFESSTRLSPMGLSINLSTETDMVDPTTLFEASTALAETVSKLGILEAVKKKLASQPDVAATKLAGALAELQKTFLAFDAEVVPYLAIYLERGEERQDLTETVRYELKRQYRKDVNLLYSLEGGAALVRASAARGHCGRIGNIYDVYLNPWFKKVVHLNESERAALKDLFDRLRFGDNEIVLLIERSAMWLGNSAREVLDHVENGDLNLANDTIASARKQILPVRKSLSDALNRIRKLEADFIEISGVV</sequence>
<evidence type="ECO:0000313" key="2">
    <source>
        <dbReference type="Proteomes" id="UP000001192"/>
    </source>
</evidence>
<dbReference type="HOGENOM" id="CLU_1092721_0_0_4"/>
<dbReference type="Proteomes" id="UP000001192">
    <property type="component" value="Plasmid pBPHY01"/>
</dbReference>
<organism evidence="1 2">
    <name type="scientific">Paraburkholderia phymatum (strain DSM 17167 / CIP 108236 / LMG 21445 / STM815)</name>
    <name type="common">Burkholderia phymatum</name>
    <dbReference type="NCBI Taxonomy" id="391038"/>
    <lineage>
        <taxon>Bacteria</taxon>
        <taxon>Pseudomonadati</taxon>
        <taxon>Pseudomonadota</taxon>
        <taxon>Betaproteobacteria</taxon>
        <taxon>Burkholderiales</taxon>
        <taxon>Burkholderiaceae</taxon>
        <taxon>Paraburkholderia</taxon>
    </lineage>
</organism>
<name>B2JTJ2_PARP8</name>
<reference evidence="2" key="1">
    <citation type="journal article" date="2014" name="Stand. Genomic Sci.">
        <title>Complete genome sequence of Burkholderia phymatum STM815(T), a broad host range and efficient nitrogen-fixing symbiont of Mimosa species.</title>
        <authorList>
            <person name="Moulin L."/>
            <person name="Klonowska A."/>
            <person name="Caroline B."/>
            <person name="Booth K."/>
            <person name="Vriezen J.A."/>
            <person name="Melkonian R."/>
            <person name="James E.K."/>
            <person name="Young J.P."/>
            <person name="Bena G."/>
            <person name="Hauser L."/>
            <person name="Land M."/>
            <person name="Kyrpides N."/>
            <person name="Bruce D."/>
            <person name="Chain P."/>
            <person name="Copeland A."/>
            <person name="Pitluck S."/>
            <person name="Woyke T."/>
            <person name="Lizotte-Waniewski M."/>
            <person name="Bristow J."/>
            <person name="Riley M."/>
        </authorList>
    </citation>
    <scope>NUCLEOTIDE SEQUENCE [LARGE SCALE GENOMIC DNA]</scope>
    <source>
        <strain evidence="2">DSM 17167 / CIP 108236 / LMG 21445 / STM815</strain>
        <plasmid evidence="2">Plasmid pBPHY01</plasmid>
    </source>
</reference>
<keyword evidence="2" id="KW-1185">Reference proteome</keyword>
<dbReference type="AlphaFoldDB" id="B2JTJ2"/>
<accession>B2JTJ2</accession>
<keyword evidence="1" id="KW-0614">Plasmid</keyword>
<proteinExistence type="predicted"/>
<dbReference type="KEGG" id="bph:Bphy_6884"/>
<gene>
    <name evidence="1" type="ordered locus">Bphy_6884</name>
</gene>
<evidence type="ECO:0000313" key="1">
    <source>
        <dbReference type="EMBL" id="ACC75895.1"/>
    </source>
</evidence>
<protein>
    <submittedName>
        <fullName evidence="1">Uncharacterized protein</fullName>
    </submittedName>
</protein>